<dbReference type="PROSITE" id="PS51755">
    <property type="entry name" value="OMPR_PHOB"/>
    <property type="match status" value="1"/>
</dbReference>
<dbReference type="InterPro" id="IPR016032">
    <property type="entry name" value="Sig_transdc_resp-reg_C-effctor"/>
</dbReference>
<reference evidence="11" key="1">
    <citation type="journal article" date="2019" name="Int. J. Syst. Evol. Microbiol.">
        <title>The Global Catalogue of Microorganisms (GCM) 10K type strain sequencing project: providing services to taxonomists for standard genome sequencing and annotation.</title>
        <authorList>
            <consortium name="The Broad Institute Genomics Platform"/>
            <consortium name="The Broad Institute Genome Sequencing Center for Infectious Disease"/>
            <person name="Wu L."/>
            <person name="Ma J."/>
        </authorList>
    </citation>
    <scope>NUCLEOTIDE SEQUENCE [LARGE SCALE GENOMIC DNA]</scope>
    <source>
        <strain evidence="11">KCTC 52344</strain>
    </source>
</reference>
<dbReference type="Gene3D" id="1.10.10.10">
    <property type="entry name" value="Winged helix-like DNA-binding domain superfamily/Winged helix DNA-binding domain"/>
    <property type="match status" value="1"/>
</dbReference>
<dbReference type="InterPro" id="IPR001867">
    <property type="entry name" value="OmpR/PhoB-type_DNA-bd"/>
</dbReference>
<evidence type="ECO:0000259" key="9">
    <source>
        <dbReference type="PROSITE" id="PS51755"/>
    </source>
</evidence>
<dbReference type="EMBL" id="JBHULC010000003">
    <property type="protein sequence ID" value="MFD2519781.1"/>
    <property type="molecule type" value="Genomic_DNA"/>
</dbReference>
<name>A0ABW5J203_9BACT</name>
<evidence type="ECO:0000256" key="2">
    <source>
        <dbReference type="ARBA" id="ARBA00023012"/>
    </source>
</evidence>
<feature type="DNA-binding region" description="OmpR/PhoB-type" evidence="7">
    <location>
        <begin position="133"/>
        <end position="231"/>
    </location>
</feature>
<dbReference type="PANTHER" id="PTHR48111">
    <property type="entry name" value="REGULATOR OF RPOS"/>
    <property type="match status" value="1"/>
</dbReference>
<sequence>MLLEKKKILIIEDDRRISDNLVKGLSKKGFETDVAFDGHAGLKKAISYSFDLIILDINLPLMNGFDVCFAIREQKPGLPVLMLTAMGEVDDKVEGLDNGADDYIVKPFDFRELFARINALLRRSLHAPVNELKEILRVADLEIHLDKKVAVRSGKIIDLTAREFALLEYLIRNRGRVLSKMDIAENVWDLNFDSGTNIIEVYINYLRKKIDKDYEPKLIHTKSGLGYVLREE</sequence>
<keyword evidence="1 6" id="KW-0597">Phosphoprotein</keyword>
<dbReference type="Pfam" id="PF00072">
    <property type="entry name" value="Response_reg"/>
    <property type="match status" value="1"/>
</dbReference>
<evidence type="ECO:0000313" key="11">
    <source>
        <dbReference type="Proteomes" id="UP001597510"/>
    </source>
</evidence>
<proteinExistence type="predicted"/>
<organism evidence="10 11">
    <name type="scientific">Emticicia soli</name>
    <dbReference type="NCBI Taxonomy" id="2027878"/>
    <lineage>
        <taxon>Bacteria</taxon>
        <taxon>Pseudomonadati</taxon>
        <taxon>Bacteroidota</taxon>
        <taxon>Cytophagia</taxon>
        <taxon>Cytophagales</taxon>
        <taxon>Leadbetterellaceae</taxon>
        <taxon>Emticicia</taxon>
    </lineage>
</organism>
<evidence type="ECO:0000256" key="5">
    <source>
        <dbReference type="ARBA" id="ARBA00023163"/>
    </source>
</evidence>
<dbReference type="Gene3D" id="3.40.50.2300">
    <property type="match status" value="1"/>
</dbReference>
<feature type="domain" description="OmpR/PhoB-type" evidence="9">
    <location>
        <begin position="133"/>
        <end position="231"/>
    </location>
</feature>
<evidence type="ECO:0000256" key="6">
    <source>
        <dbReference type="PROSITE-ProRule" id="PRU00169"/>
    </source>
</evidence>
<evidence type="ECO:0000256" key="7">
    <source>
        <dbReference type="PROSITE-ProRule" id="PRU01091"/>
    </source>
</evidence>
<dbReference type="InterPro" id="IPR001789">
    <property type="entry name" value="Sig_transdc_resp-reg_receiver"/>
</dbReference>
<evidence type="ECO:0000256" key="1">
    <source>
        <dbReference type="ARBA" id="ARBA00022553"/>
    </source>
</evidence>
<dbReference type="InterPro" id="IPR039420">
    <property type="entry name" value="WalR-like"/>
</dbReference>
<dbReference type="SMART" id="SM00862">
    <property type="entry name" value="Trans_reg_C"/>
    <property type="match status" value="1"/>
</dbReference>
<dbReference type="CDD" id="cd17624">
    <property type="entry name" value="REC_OmpR_PmrA-like"/>
    <property type="match status" value="1"/>
</dbReference>
<evidence type="ECO:0000256" key="3">
    <source>
        <dbReference type="ARBA" id="ARBA00023015"/>
    </source>
</evidence>
<keyword evidence="2" id="KW-0902">Two-component regulatory system</keyword>
<dbReference type="SUPFAM" id="SSF52172">
    <property type="entry name" value="CheY-like"/>
    <property type="match status" value="1"/>
</dbReference>
<dbReference type="Gene3D" id="6.10.250.690">
    <property type="match status" value="1"/>
</dbReference>
<feature type="domain" description="Response regulatory" evidence="8">
    <location>
        <begin position="7"/>
        <end position="121"/>
    </location>
</feature>
<dbReference type="Proteomes" id="UP001597510">
    <property type="component" value="Unassembled WGS sequence"/>
</dbReference>
<evidence type="ECO:0000259" key="8">
    <source>
        <dbReference type="PROSITE" id="PS50110"/>
    </source>
</evidence>
<keyword evidence="11" id="KW-1185">Reference proteome</keyword>
<dbReference type="RefSeq" id="WP_340236771.1">
    <property type="nucleotide sequence ID" value="NZ_JBBEWC010000006.1"/>
</dbReference>
<dbReference type="Pfam" id="PF00486">
    <property type="entry name" value="Trans_reg_C"/>
    <property type="match status" value="1"/>
</dbReference>
<evidence type="ECO:0000256" key="4">
    <source>
        <dbReference type="ARBA" id="ARBA00023125"/>
    </source>
</evidence>
<evidence type="ECO:0000313" key="10">
    <source>
        <dbReference type="EMBL" id="MFD2519781.1"/>
    </source>
</evidence>
<feature type="modified residue" description="4-aspartylphosphate" evidence="6">
    <location>
        <position position="56"/>
    </location>
</feature>
<keyword evidence="5" id="KW-0804">Transcription</keyword>
<gene>
    <name evidence="10" type="ORF">ACFSR2_02725</name>
</gene>
<dbReference type="PROSITE" id="PS50110">
    <property type="entry name" value="RESPONSE_REGULATORY"/>
    <property type="match status" value="1"/>
</dbReference>
<dbReference type="SUPFAM" id="SSF46894">
    <property type="entry name" value="C-terminal effector domain of the bipartite response regulators"/>
    <property type="match status" value="1"/>
</dbReference>
<dbReference type="InterPro" id="IPR011006">
    <property type="entry name" value="CheY-like_superfamily"/>
</dbReference>
<keyword evidence="3" id="KW-0805">Transcription regulation</keyword>
<protein>
    <submittedName>
        <fullName evidence="10">Response regulator transcription factor</fullName>
    </submittedName>
</protein>
<comment type="caution">
    <text evidence="10">The sequence shown here is derived from an EMBL/GenBank/DDBJ whole genome shotgun (WGS) entry which is preliminary data.</text>
</comment>
<keyword evidence="4 7" id="KW-0238">DNA-binding</keyword>
<dbReference type="PANTHER" id="PTHR48111:SF22">
    <property type="entry name" value="REGULATOR OF RPOS"/>
    <property type="match status" value="1"/>
</dbReference>
<dbReference type="InterPro" id="IPR036388">
    <property type="entry name" value="WH-like_DNA-bd_sf"/>
</dbReference>
<accession>A0ABW5J203</accession>
<dbReference type="CDD" id="cd00383">
    <property type="entry name" value="trans_reg_C"/>
    <property type="match status" value="1"/>
</dbReference>
<dbReference type="SMART" id="SM00448">
    <property type="entry name" value="REC"/>
    <property type="match status" value="1"/>
</dbReference>